<dbReference type="AlphaFoldDB" id="A0A939IVX3"/>
<accession>A0A939IVX3</accession>
<sequence>MAENTQQFHELVSELPTGLFINGEFTESSSGESFPVINPGDGSTLCRVASATAEDARRALDGACAVQPEWAATAPQERADILLRAFDLLHDNKDTLALVQSLELGRALKDSAAEVDYGAEFFRWFAGEATRIGGDYRVNPQATARIVVHRQPVGPCLAVTPWNFPLAMGTRKLGPVIAAGCTMVLKPASKTPLTMLYLAKIMKQAGLPDGVFQVLPTDTADNVSCLLDDTRIRKFTFTGSTGVGQMLAARAAKNSVKVSLELGGNAPYVVFADADLEEAVAATATAKMRGAGQACIAANRFIVHESLAEEFTRRVAAQIAELTVGPGTDPATDVGCLSGTDQLESVARLVDDAVAKGATVHLGGSRAKLDDSLAGGAFYPPTVLGNVPADAEITRSEIFGPVVAVTTFTDDEDAIRQANDTDYGLAAYVFTTDVTKALWAAEAIESGMVAVNKGALSDPAAPFGGFKQSGLGREGGREGIEEFLETKYISLPR</sequence>
<dbReference type="FunFam" id="3.40.309.10:FF:000009">
    <property type="entry name" value="Aldehyde dehydrogenase A"/>
    <property type="match status" value="1"/>
</dbReference>
<evidence type="ECO:0000256" key="1">
    <source>
        <dbReference type="ARBA" id="ARBA00009986"/>
    </source>
</evidence>
<reference evidence="6" key="1">
    <citation type="submission" date="2021-03" db="EMBL/GenBank/DDBJ databases">
        <authorList>
            <person name="Sun Q."/>
        </authorList>
    </citation>
    <scope>NUCLEOTIDE SEQUENCE</scope>
    <source>
        <strain evidence="6">CCM 8862</strain>
    </source>
</reference>
<dbReference type="PROSITE" id="PS00687">
    <property type="entry name" value="ALDEHYDE_DEHYDR_GLU"/>
    <property type="match status" value="1"/>
</dbReference>
<evidence type="ECO:0000256" key="4">
    <source>
        <dbReference type="RuleBase" id="RU003345"/>
    </source>
</evidence>
<dbReference type="InterPro" id="IPR016162">
    <property type="entry name" value="Ald_DH_N"/>
</dbReference>
<dbReference type="FunFam" id="3.40.605.10:FF:000026">
    <property type="entry name" value="Aldehyde dehydrogenase, putative"/>
    <property type="match status" value="1"/>
</dbReference>
<dbReference type="InterPro" id="IPR016161">
    <property type="entry name" value="Ald_DH/histidinol_DH"/>
</dbReference>
<dbReference type="CDD" id="cd07103">
    <property type="entry name" value="ALDH_F5_SSADH_GabD"/>
    <property type="match status" value="1"/>
</dbReference>
<feature type="domain" description="Aldehyde dehydrogenase" evidence="5">
    <location>
        <begin position="25"/>
        <end position="489"/>
    </location>
</feature>
<evidence type="ECO:0000259" key="5">
    <source>
        <dbReference type="Pfam" id="PF00171"/>
    </source>
</evidence>
<dbReference type="Gene3D" id="3.40.309.10">
    <property type="entry name" value="Aldehyde Dehydrogenase, Chain A, domain 2"/>
    <property type="match status" value="1"/>
</dbReference>
<dbReference type="SUPFAM" id="SSF53720">
    <property type="entry name" value="ALDH-like"/>
    <property type="match status" value="1"/>
</dbReference>
<dbReference type="PANTHER" id="PTHR43353:SF5">
    <property type="entry name" value="SUCCINATE-SEMIALDEHYDE DEHYDROGENASE, MITOCHONDRIAL"/>
    <property type="match status" value="1"/>
</dbReference>
<protein>
    <submittedName>
        <fullName evidence="6">NAD-dependent succinate-semialdehyde dehydrogenase</fullName>
    </submittedName>
</protein>
<dbReference type="InterPro" id="IPR029510">
    <property type="entry name" value="Ald_DH_CS_GLU"/>
</dbReference>
<proteinExistence type="inferred from homology"/>
<comment type="caution">
    <text evidence="6">The sequence shown here is derived from an EMBL/GenBank/DDBJ whole genome shotgun (WGS) entry which is preliminary data.</text>
</comment>
<dbReference type="GO" id="GO:0009450">
    <property type="term" value="P:gamma-aminobutyric acid catabolic process"/>
    <property type="evidence" value="ECO:0007669"/>
    <property type="project" value="TreeGrafter"/>
</dbReference>
<organism evidence="6 7">
    <name type="scientific">Corynebacterium mendelii</name>
    <dbReference type="NCBI Taxonomy" id="2765362"/>
    <lineage>
        <taxon>Bacteria</taxon>
        <taxon>Bacillati</taxon>
        <taxon>Actinomycetota</taxon>
        <taxon>Actinomycetes</taxon>
        <taxon>Mycobacteriales</taxon>
        <taxon>Corynebacteriaceae</taxon>
        <taxon>Corynebacterium</taxon>
    </lineage>
</organism>
<name>A0A939IVX3_9CORY</name>
<dbReference type="Pfam" id="PF00171">
    <property type="entry name" value="Aldedh"/>
    <property type="match status" value="1"/>
</dbReference>
<dbReference type="RefSeq" id="WP_207279179.1">
    <property type="nucleotide sequence ID" value="NZ_JAFLEQ010000016.1"/>
</dbReference>
<dbReference type="Proteomes" id="UP000664332">
    <property type="component" value="Unassembled WGS sequence"/>
</dbReference>
<dbReference type="Gene3D" id="3.40.605.10">
    <property type="entry name" value="Aldehyde Dehydrogenase, Chain A, domain 1"/>
    <property type="match status" value="1"/>
</dbReference>
<dbReference type="PANTHER" id="PTHR43353">
    <property type="entry name" value="SUCCINATE-SEMIALDEHYDE DEHYDROGENASE, MITOCHONDRIAL"/>
    <property type="match status" value="1"/>
</dbReference>
<dbReference type="GO" id="GO:0004777">
    <property type="term" value="F:succinate-semialdehyde dehydrogenase (NAD+) activity"/>
    <property type="evidence" value="ECO:0007669"/>
    <property type="project" value="TreeGrafter"/>
</dbReference>
<evidence type="ECO:0000313" key="6">
    <source>
        <dbReference type="EMBL" id="MBN9644691.1"/>
    </source>
</evidence>
<gene>
    <name evidence="6" type="ORF">JZY06_08735</name>
</gene>
<comment type="similarity">
    <text evidence="1 4">Belongs to the aldehyde dehydrogenase family.</text>
</comment>
<feature type="active site" evidence="3">
    <location>
        <position position="261"/>
    </location>
</feature>
<evidence type="ECO:0000256" key="3">
    <source>
        <dbReference type="PROSITE-ProRule" id="PRU10007"/>
    </source>
</evidence>
<dbReference type="InterPro" id="IPR015590">
    <property type="entry name" value="Aldehyde_DH_dom"/>
</dbReference>
<dbReference type="FunFam" id="3.40.605.10:FF:000007">
    <property type="entry name" value="NAD/NADP-dependent betaine aldehyde dehydrogenase"/>
    <property type="match status" value="1"/>
</dbReference>
<dbReference type="InterPro" id="IPR016163">
    <property type="entry name" value="Ald_DH_C"/>
</dbReference>
<keyword evidence="7" id="KW-1185">Reference proteome</keyword>
<dbReference type="InterPro" id="IPR050740">
    <property type="entry name" value="Aldehyde_DH_Superfamily"/>
</dbReference>
<keyword evidence="2 4" id="KW-0560">Oxidoreductase</keyword>
<evidence type="ECO:0000313" key="7">
    <source>
        <dbReference type="Proteomes" id="UP000664332"/>
    </source>
</evidence>
<dbReference type="EMBL" id="JAFLEQ010000016">
    <property type="protein sequence ID" value="MBN9644691.1"/>
    <property type="molecule type" value="Genomic_DNA"/>
</dbReference>
<evidence type="ECO:0000256" key="2">
    <source>
        <dbReference type="ARBA" id="ARBA00023002"/>
    </source>
</evidence>